<dbReference type="PROSITE" id="PS00855">
    <property type="entry name" value="SPASE_II"/>
    <property type="match status" value="1"/>
</dbReference>
<keyword evidence="14" id="KW-1185">Reference proteome</keyword>
<evidence type="ECO:0000256" key="6">
    <source>
        <dbReference type="ARBA" id="ARBA00022801"/>
    </source>
</evidence>
<reference evidence="14" key="1">
    <citation type="journal article" date="2008" name="PLoS ONE">
        <title>Survival in nuclear waste, extreme resistance, and potential applications gleaned from the genome sequence of Kineococcus radiotolerans SRS30216.</title>
        <authorList>
            <person name="Bagwell C.E."/>
            <person name="Bhat S."/>
            <person name="Hawkins G.M."/>
            <person name="Smith B.W."/>
            <person name="Biswas T."/>
            <person name="Hoover T.R."/>
            <person name="Saunders E."/>
            <person name="Han C.S."/>
            <person name="Tsodikov O.V."/>
            <person name="Shimkets L.J."/>
        </authorList>
    </citation>
    <scope>NUCLEOTIDE SEQUENCE [LARGE SCALE GENOMIC DNA]</scope>
    <source>
        <strain evidence="14">ATCC BAA-149 / DSM 14245 / SRS30216</strain>
    </source>
</reference>
<keyword evidence="8 9" id="KW-0472">Membrane</keyword>
<keyword evidence="13" id="KW-0449">Lipoprotein</keyword>
<comment type="caution">
    <text evidence="9">Lacks conserved residue(s) required for the propagation of feature annotation.</text>
</comment>
<dbReference type="PANTHER" id="PTHR33695:SF1">
    <property type="entry name" value="LIPOPROTEIN SIGNAL PEPTIDASE"/>
    <property type="match status" value="1"/>
</dbReference>
<evidence type="ECO:0000256" key="2">
    <source>
        <dbReference type="ARBA" id="ARBA00022475"/>
    </source>
</evidence>
<proteinExistence type="inferred from homology"/>
<accession>A6WCW4</accession>
<dbReference type="NCBIfam" id="TIGR00077">
    <property type="entry name" value="lspA"/>
    <property type="match status" value="1"/>
</dbReference>
<evidence type="ECO:0000256" key="3">
    <source>
        <dbReference type="ARBA" id="ARBA00022670"/>
    </source>
</evidence>
<evidence type="ECO:0000256" key="8">
    <source>
        <dbReference type="ARBA" id="ARBA00023136"/>
    </source>
</evidence>
<dbReference type="HAMAP" id="MF_00161">
    <property type="entry name" value="LspA"/>
    <property type="match status" value="1"/>
</dbReference>
<evidence type="ECO:0000256" key="1">
    <source>
        <dbReference type="ARBA" id="ARBA00006139"/>
    </source>
</evidence>
<comment type="pathway">
    <text evidence="9">Protein modification; lipoprotein biosynthesis (signal peptide cleavage).</text>
</comment>
<name>A6WCW4_KINRD</name>
<feature type="active site" evidence="9">
    <location>
        <position position="145"/>
    </location>
</feature>
<dbReference type="EMBL" id="CP000750">
    <property type="protein sequence ID" value="ABS04653.1"/>
    <property type="molecule type" value="Genomic_DNA"/>
</dbReference>
<dbReference type="PANTHER" id="PTHR33695">
    <property type="entry name" value="LIPOPROTEIN SIGNAL PEPTIDASE"/>
    <property type="match status" value="1"/>
</dbReference>
<keyword evidence="7 9" id="KW-1133">Transmembrane helix</keyword>
<dbReference type="GO" id="GO:0005886">
    <property type="term" value="C:plasma membrane"/>
    <property type="evidence" value="ECO:0007669"/>
    <property type="project" value="UniProtKB-SubCell"/>
</dbReference>
<comment type="catalytic activity">
    <reaction evidence="9 10">
        <text>Release of signal peptides from bacterial membrane prolipoproteins. Hydrolyzes -Xaa-Yaa-Zaa-|-(S,diacylglyceryl)Cys-, in which Xaa is hydrophobic (preferably Leu), and Yaa (Ala or Ser) and Zaa (Gly or Ala) have small, neutral side chains.</text>
        <dbReference type="EC" id="3.4.23.36"/>
    </reaction>
</comment>
<feature type="transmembrane region" description="Helical" evidence="9">
    <location>
        <begin position="153"/>
        <end position="174"/>
    </location>
</feature>
<protein>
    <recommendedName>
        <fullName evidence="9">Lipoprotein signal peptidase</fullName>
        <ecNumber evidence="9">3.4.23.36</ecNumber>
    </recommendedName>
    <alternativeName>
        <fullName evidence="9">Prolipoprotein signal peptidase</fullName>
    </alternativeName>
    <alternativeName>
        <fullName evidence="9">Signal peptidase II</fullName>
        <shortName evidence="9">SPase II</shortName>
    </alternativeName>
</protein>
<keyword evidence="5 9" id="KW-0064">Aspartyl protease</keyword>
<comment type="similarity">
    <text evidence="1 9 11">Belongs to the peptidase A8 family.</text>
</comment>
<dbReference type="InterPro" id="IPR001872">
    <property type="entry name" value="Peptidase_A8"/>
</dbReference>
<sequence length="197" mass="21266">MGHWGAMTDATPAPEPSPPGTDDRRPRYALWTALVWAVVYALDQVTKVLAVANLVEEGDPQPLVGDLLQLHLIRNPGAAFGFATGFTWIFTVLAAVVVVVVVRMSRKLRSLPWALAFGFLLAGATGNLTDRLLREPGFARGHVVDFLQLPHWPIFNVADASICTAAVLIAVLAVRGTGLDGRRETRPARTHQEAEGA</sequence>
<dbReference type="EC" id="3.4.23.36" evidence="9"/>
<evidence type="ECO:0000256" key="12">
    <source>
        <dbReference type="SAM" id="MobiDB-lite"/>
    </source>
</evidence>
<dbReference type="GO" id="GO:0004190">
    <property type="term" value="F:aspartic-type endopeptidase activity"/>
    <property type="evidence" value="ECO:0007669"/>
    <property type="project" value="UniProtKB-UniRule"/>
</dbReference>
<feature type="region of interest" description="Disordered" evidence="12">
    <location>
        <begin position="1"/>
        <end position="23"/>
    </location>
</feature>
<evidence type="ECO:0000313" key="14">
    <source>
        <dbReference type="Proteomes" id="UP000001116"/>
    </source>
</evidence>
<dbReference type="STRING" id="266940.Krad_3189"/>
<dbReference type="Proteomes" id="UP000001116">
    <property type="component" value="Chromosome"/>
</dbReference>
<organism evidence="13 14">
    <name type="scientific">Kineococcus radiotolerans (strain ATCC BAA-149 / DSM 14245 / SRS30216)</name>
    <dbReference type="NCBI Taxonomy" id="266940"/>
    <lineage>
        <taxon>Bacteria</taxon>
        <taxon>Bacillati</taxon>
        <taxon>Actinomycetota</taxon>
        <taxon>Actinomycetes</taxon>
        <taxon>Kineosporiales</taxon>
        <taxon>Kineosporiaceae</taxon>
        <taxon>Kineococcus</taxon>
    </lineage>
</organism>
<evidence type="ECO:0000256" key="7">
    <source>
        <dbReference type="ARBA" id="ARBA00022989"/>
    </source>
</evidence>
<dbReference type="PRINTS" id="PR00781">
    <property type="entry name" value="LIPOSIGPTASE"/>
</dbReference>
<comment type="function">
    <text evidence="9 10">This protein specifically catalyzes the removal of signal peptides from prolipoproteins.</text>
</comment>
<evidence type="ECO:0000256" key="9">
    <source>
        <dbReference type="HAMAP-Rule" id="MF_00161"/>
    </source>
</evidence>
<dbReference type="HOGENOM" id="CLU_083252_2_2_11"/>
<evidence type="ECO:0000256" key="4">
    <source>
        <dbReference type="ARBA" id="ARBA00022692"/>
    </source>
</evidence>
<keyword evidence="2 9" id="KW-1003">Cell membrane</keyword>
<dbReference type="Pfam" id="PF01252">
    <property type="entry name" value="Peptidase_A8"/>
    <property type="match status" value="1"/>
</dbReference>
<keyword evidence="6 9" id="KW-0378">Hydrolase</keyword>
<dbReference type="GO" id="GO:0006508">
    <property type="term" value="P:proteolysis"/>
    <property type="evidence" value="ECO:0007669"/>
    <property type="project" value="UniProtKB-KW"/>
</dbReference>
<dbReference type="KEGG" id="kra:Krad_3189"/>
<keyword evidence="3 9" id="KW-0645">Protease</keyword>
<evidence type="ECO:0000256" key="10">
    <source>
        <dbReference type="RuleBase" id="RU000594"/>
    </source>
</evidence>
<evidence type="ECO:0000256" key="11">
    <source>
        <dbReference type="RuleBase" id="RU004181"/>
    </source>
</evidence>
<dbReference type="UniPathway" id="UPA00665"/>
<keyword evidence="4 9" id="KW-0812">Transmembrane</keyword>
<evidence type="ECO:0000256" key="5">
    <source>
        <dbReference type="ARBA" id="ARBA00022750"/>
    </source>
</evidence>
<comment type="subcellular location">
    <subcellularLocation>
        <location evidence="9">Cell membrane</location>
        <topology evidence="9">Multi-pass membrane protein</topology>
    </subcellularLocation>
</comment>
<gene>
    <name evidence="9" type="primary">lspA</name>
    <name evidence="13" type="ordered locus">Krad_3189</name>
</gene>
<feature type="transmembrane region" description="Helical" evidence="9">
    <location>
        <begin position="114"/>
        <end position="133"/>
    </location>
</feature>
<dbReference type="eggNOG" id="COG0597">
    <property type="taxonomic scope" value="Bacteria"/>
</dbReference>
<evidence type="ECO:0000313" key="13">
    <source>
        <dbReference type="EMBL" id="ABS04653.1"/>
    </source>
</evidence>
<feature type="transmembrane region" description="Helical" evidence="9">
    <location>
        <begin position="78"/>
        <end position="102"/>
    </location>
</feature>
<dbReference type="AlphaFoldDB" id="A6WCW4"/>
<feature type="active site" evidence="9">
    <location>
        <position position="159"/>
    </location>
</feature>